<comment type="caution">
    <text evidence="3">The sequence shown here is derived from an EMBL/GenBank/DDBJ whole genome shotgun (WGS) entry which is preliminary data.</text>
</comment>
<name>A0A3N1KT53_9PROT</name>
<dbReference type="Pfam" id="PF09423">
    <property type="entry name" value="PhoD"/>
    <property type="match status" value="1"/>
</dbReference>
<evidence type="ECO:0000313" key="4">
    <source>
        <dbReference type="Proteomes" id="UP000278222"/>
    </source>
</evidence>
<dbReference type="AlphaFoldDB" id="A0A3N1KT53"/>
<dbReference type="Gene3D" id="2.60.40.380">
    <property type="entry name" value="Purple acid phosphatase-like, N-terminal"/>
    <property type="match status" value="1"/>
</dbReference>
<sequence>MMRLTRRGLLLGAAALGPLAVLRHGRAQSADPFTLGVASGSPRPDRLVLWTRLAPQPLDGGGMPDQPVPVEWELAEDERFARIAARGTFTAIPAHGHSVHAEPTGLAPGRTYWYRFRAMGAESPVGRTRTAPAEGAATDRFRFAFASCQMYEHGYFSAYRHMAGQDLDLVVHLGDYIYEMSWGRRHVRRHTGAIPTELWEFRDRWALYKGDPDLAAAHRIAPWVAIWDDHEVANDYTNDRSPRTEDPKQFLRIRTAAYQAFWEHMPLPMAAAPKGPDMRIHERYRFGDMLDLTLLDDRQYRSHPPCGAGKGNAPGHADCLDRLSAERTMLGAPQEEWLGRSLGEARGRWTILAQQTLMAELDRKAGEGQSFWMDGWDGYPAARGRLLAAIAERKPSNPVVISGDVHAFWVADLKEDFANPASATLASEIVGTSITSQGPNEATIRTGQAENAHIKYARGDKRGYVAMTLTKDSARADLMAVDDAFEQNSAVRPLVSFVIENGQPGAKPA</sequence>
<dbReference type="RefSeq" id="WP_197735654.1">
    <property type="nucleotide sequence ID" value="NZ_AP019700.1"/>
</dbReference>
<dbReference type="InterPro" id="IPR029052">
    <property type="entry name" value="Metallo-depent_PP-like"/>
</dbReference>
<dbReference type="InterPro" id="IPR038607">
    <property type="entry name" value="PhoD-like_sf"/>
</dbReference>
<dbReference type="Proteomes" id="UP000278222">
    <property type="component" value="Unassembled WGS sequence"/>
</dbReference>
<dbReference type="Gene3D" id="3.60.21.70">
    <property type="entry name" value="PhoD-like phosphatase"/>
    <property type="match status" value="1"/>
</dbReference>
<feature type="domain" description="Phospholipase D N-terminal" evidence="2">
    <location>
        <begin position="35"/>
        <end position="130"/>
    </location>
</feature>
<gene>
    <name evidence="3" type="ORF">EDC65_5286</name>
</gene>
<organism evidence="3 4">
    <name type="scientific">Stella humosa</name>
    <dbReference type="NCBI Taxonomy" id="94"/>
    <lineage>
        <taxon>Bacteria</taxon>
        <taxon>Pseudomonadati</taxon>
        <taxon>Pseudomonadota</taxon>
        <taxon>Alphaproteobacteria</taxon>
        <taxon>Rhodospirillales</taxon>
        <taxon>Stellaceae</taxon>
        <taxon>Stella</taxon>
    </lineage>
</organism>
<dbReference type="SUPFAM" id="SSF56300">
    <property type="entry name" value="Metallo-dependent phosphatases"/>
    <property type="match status" value="1"/>
</dbReference>
<evidence type="ECO:0000259" key="2">
    <source>
        <dbReference type="Pfam" id="PF16655"/>
    </source>
</evidence>
<reference evidence="3 4" key="1">
    <citation type="submission" date="2018-11" db="EMBL/GenBank/DDBJ databases">
        <title>Genomic Encyclopedia of Type Strains, Phase IV (KMG-IV): sequencing the most valuable type-strain genomes for metagenomic binning, comparative biology and taxonomic classification.</title>
        <authorList>
            <person name="Goeker M."/>
        </authorList>
    </citation>
    <scope>NUCLEOTIDE SEQUENCE [LARGE SCALE GENOMIC DNA]</scope>
    <source>
        <strain evidence="3 4">DSM 5900</strain>
    </source>
</reference>
<dbReference type="InterPro" id="IPR052900">
    <property type="entry name" value="Phospholipid_Metab_Enz"/>
</dbReference>
<proteinExistence type="predicted"/>
<dbReference type="InterPro" id="IPR032093">
    <property type="entry name" value="PhoD_N"/>
</dbReference>
<dbReference type="EMBL" id="RJKX01000018">
    <property type="protein sequence ID" value="ROP81428.1"/>
    <property type="molecule type" value="Genomic_DNA"/>
</dbReference>
<dbReference type="PANTHER" id="PTHR43606:SF2">
    <property type="entry name" value="ALKALINE PHOSPHATASE FAMILY PROTEIN (AFU_ORTHOLOGUE AFUA_5G03860)"/>
    <property type="match status" value="1"/>
</dbReference>
<accession>A0A3N1KT53</accession>
<protein>
    <submittedName>
        <fullName evidence="3">Alkaline phosphatase D</fullName>
    </submittedName>
</protein>
<keyword evidence="4" id="KW-1185">Reference proteome</keyword>
<evidence type="ECO:0000259" key="1">
    <source>
        <dbReference type="Pfam" id="PF09423"/>
    </source>
</evidence>
<dbReference type="PANTHER" id="PTHR43606">
    <property type="entry name" value="PHOSPHATASE, PUTATIVE (AFU_ORTHOLOGUE AFUA_6G08710)-RELATED"/>
    <property type="match status" value="1"/>
</dbReference>
<dbReference type="Pfam" id="PF16655">
    <property type="entry name" value="PhoD_N"/>
    <property type="match status" value="1"/>
</dbReference>
<dbReference type="CDD" id="cd07389">
    <property type="entry name" value="MPP_PhoD"/>
    <property type="match status" value="1"/>
</dbReference>
<evidence type="ECO:0000313" key="3">
    <source>
        <dbReference type="EMBL" id="ROP81428.1"/>
    </source>
</evidence>
<dbReference type="InterPro" id="IPR018946">
    <property type="entry name" value="PhoD-like_MPP"/>
</dbReference>
<feature type="domain" description="PhoD-like phosphatase metallophosphatase" evidence="1">
    <location>
        <begin position="143"/>
        <end position="478"/>
    </location>
</feature>